<reference evidence="1" key="1">
    <citation type="submission" date="2016-04" db="EMBL/GenBank/DDBJ databases">
        <authorList>
            <person name="Evans L.H."/>
            <person name="Alamgir A."/>
            <person name="Owens N."/>
            <person name="Weber N.D."/>
            <person name="Virtaneva K."/>
            <person name="Barbian K."/>
            <person name="Babar A."/>
            <person name="Rosenke K."/>
        </authorList>
    </citation>
    <scope>NUCLEOTIDE SEQUENCE</scope>
    <source>
        <strain evidence="1">86-1</strain>
    </source>
</reference>
<proteinExistence type="predicted"/>
<gene>
    <name evidence="1" type="ORF">KL86DYS1_30316</name>
</gene>
<protein>
    <recommendedName>
        <fullName evidence="2">RteC protein</fullName>
    </recommendedName>
</protein>
<dbReference type="AlphaFoldDB" id="A0A212JSS7"/>
<evidence type="ECO:0008006" key="2">
    <source>
        <dbReference type="Google" id="ProtNLM"/>
    </source>
</evidence>
<name>A0A212JSS7_9BACT</name>
<accession>A0A212JSS7</accession>
<sequence>MGMTEILTSLSLLGGMTDNTGEDPTTIAFADTFEQAFGFSYNDIYDRQYELFRRKPCNLTKTLDAMKTALMKEYKKRKSQRDKKENEKR</sequence>
<dbReference type="EMBL" id="FLUM01000003">
    <property type="protein sequence ID" value="SBW02482.1"/>
    <property type="molecule type" value="Genomic_DNA"/>
</dbReference>
<organism evidence="1">
    <name type="scientific">uncultured Dysgonomonas sp</name>
    <dbReference type="NCBI Taxonomy" id="206096"/>
    <lineage>
        <taxon>Bacteria</taxon>
        <taxon>Pseudomonadati</taxon>
        <taxon>Bacteroidota</taxon>
        <taxon>Bacteroidia</taxon>
        <taxon>Bacteroidales</taxon>
        <taxon>Dysgonomonadaceae</taxon>
        <taxon>Dysgonomonas</taxon>
        <taxon>environmental samples</taxon>
    </lineage>
</organism>
<evidence type="ECO:0000313" key="1">
    <source>
        <dbReference type="EMBL" id="SBW02482.1"/>
    </source>
</evidence>